<organism evidence="1">
    <name type="scientific">Arion vulgaris</name>
    <dbReference type="NCBI Taxonomy" id="1028688"/>
    <lineage>
        <taxon>Eukaryota</taxon>
        <taxon>Metazoa</taxon>
        <taxon>Spiralia</taxon>
        <taxon>Lophotrochozoa</taxon>
        <taxon>Mollusca</taxon>
        <taxon>Gastropoda</taxon>
        <taxon>Heterobranchia</taxon>
        <taxon>Euthyneura</taxon>
        <taxon>Panpulmonata</taxon>
        <taxon>Eupulmonata</taxon>
        <taxon>Stylommatophora</taxon>
        <taxon>Helicina</taxon>
        <taxon>Arionoidea</taxon>
        <taxon>Arionidae</taxon>
        <taxon>Arion</taxon>
    </lineage>
</organism>
<name>A0A0B7BKJ8_9EUPU</name>
<gene>
    <name evidence="1" type="primary">ORF190688</name>
</gene>
<accession>A0A0B7BKJ8</accession>
<reference evidence="1" key="1">
    <citation type="submission" date="2014-12" db="EMBL/GenBank/DDBJ databases">
        <title>Insight into the proteome of Arion vulgaris.</title>
        <authorList>
            <person name="Aradska J."/>
            <person name="Bulat T."/>
            <person name="Smidak R."/>
            <person name="Sarate P."/>
            <person name="Gangsoo J."/>
            <person name="Sialana F."/>
            <person name="Bilban M."/>
            <person name="Lubec G."/>
        </authorList>
    </citation>
    <scope>NUCLEOTIDE SEQUENCE</scope>
    <source>
        <tissue evidence="1">Skin</tissue>
    </source>
</reference>
<dbReference type="EMBL" id="HACG01046001">
    <property type="protein sequence ID" value="CEK92866.1"/>
    <property type="molecule type" value="Transcribed_RNA"/>
</dbReference>
<evidence type="ECO:0000313" key="1">
    <source>
        <dbReference type="EMBL" id="CEK92866.1"/>
    </source>
</evidence>
<sequence length="73" mass="8555">RLIVDITDKVSQVEQKTERSHRHSKVLHLTNISTKQTLKFPYQTRTSHFLQVDSVLPCTHTHLYWLAGNIFPN</sequence>
<dbReference type="AlphaFoldDB" id="A0A0B7BKJ8"/>
<protein>
    <submittedName>
        <fullName evidence="1">Uncharacterized protein</fullName>
    </submittedName>
</protein>
<feature type="non-terminal residue" evidence="1">
    <location>
        <position position="1"/>
    </location>
</feature>
<proteinExistence type="predicted"/>